<feature type="compositionally biased region" description="Basic and acidic residues" evidence="1">
    <location>
        <begin position="67"/>
        <end position="79"/>
    </location>
</feature>
<organism evidence="3 4">
    <name type="scientific">Magnaporthiopsis poae (strain ATCC 64411 / 73-15)</name>
    <name type="common">Kentucky bluegrass fungus</name>
    <name type="synonym">Magnaporthe poae</name>
    <dbReference type="NCBI Taxonomy" id="644358"/>
    <lineage>
        <taxon>Eukaryota</taxon>
        <taxon>Fungi</taxon>
        <taxon>Dikarya</taxon>
        <taxon>Ascomycota</taxon>
        <taxon>Pezizomycotina</taxon>
        <taxon>Sordariomycetes</taxon>
        <taxon>Sordariomycetidae</taxon>
        <taxon>Magnaporthales</taxon>
        <taxon>Magnaporthaceae</taxon>
        <taxon>Magnaporthiopsis</taxon>
    </lineage>
</organism>
<dbReference type="VEuPathDB" id="FungiDB:MAPG_03130"/>
<reference evidence="3" key="5">
    <citation type="submission" date="2015-06" db="UniProtKB">
        <authorList>
            <consortium name="EnsemblFungi"/>
        </authorList>
    </citation>
    <scope>IDENTIFICATION</scope>
    <source>
        <strain evidence="3">ATCC 64411</strain>
    </source>
</reference>
<evidence type="ECO:0000256" key="1">
    <source>
        <dbReference type="SAM" id="MobiDB-lite"/>
    </source>
</evidence>
<feature type="region of interest" description="Disordered" evidence="1">
    <location>
        <begin position="202"/>
        <end position="232"/>
    </location>
</feature>
<reference evidence="4" key="2">
    <citation type="submission" date="2010-05" db="EMBL/GenBank/DDBJ databases">
        <title>The genome sequence of Magnaporthe poae strain ATCC 64411.</title>
        <authorList>
            <person name="Ma L.-J."/>
            <person name="Dead R."/>
            <person name="Young S."/>
            <person name="Zeng Q."/>
            <person name="Koehrsen M."/>
            <person name="Alvarado L."/>
            <person name="Berlin A."/>
            <person name="Chapman S.B."/>
            <person name="Chen Z."/>
            <person name="Freedman E."/>
            <person name="Gellesch M."/>
            <person name="Goldberg J."/>
            <person name="Griggs A."/>
            <person name="Gujja S."/>
            <person name="Heilman E.R."/>
            <person name="Heiman D."/>
            <person name="Hepburn T."/>
            <person name="Howarth C."/>
            <person name="Jen D."/>
            <person name="Larson L."/>
            <person name="Mehta T."/>
            <person name="Neiman D."/>
            <person name="Pearson M."/>
            <person name="Roberts A."/>
            <person name="Saif S."/>
            <person name="Shea T."/>
            <person name="Shenoy N."/>
            <person name="Sisk P."/>
            <person name="Stolte C."/>
            <person name="Sykes S."/>
            <person name="Walk T."/>
            <person name="White J."/>
            <person name="Yandava C."/>
            <person name="Haas B."/>
            <person name="Nusbaum C."/>
            <person name="Birren B."/>
        </authorList>
    </citation>
    <scope>NUCLEOTIDE SEQUENCE [LARGE SCALE GENOMIC DNA]</scope>
    <source>
        <strain evidence="4">ATCC 64411 / 73-15</strain>
    </source>
</reference>
<reference evidence="2" key="1">
    <citation type="submission" date="2010-05" db="EMBL/GenBank/DDBJ databases">
        <title>The Genome Sequence of Magnaporthe poae strain ATCC 64411.</title>
        <authorList>
            <consortium name="The Broad Institute Genome Sequencing Platform"/>
            <consortium name="Broad Institute Genome Sequencing Center for Infectious Disease"/>
            <person name="Ma L.-J."/>
            <person name="Dead R."/>
            <person name="Young S."/>
            <person name="Zeng Q."/>
            <person name="Koehrsen M."/>
            <person name="Alvarado L."/>
            <person name="Berlin A."/>
            <person name="Chapman S.B."/>
            <person name="Chen Z."/>
            <person name="Freedman E."/>
            <person name="Gellesch M."/>
            <person name="Goldberg J."/>
            <person name="Griggs A."/>
            <person name="Gujja S."/>
            <person name="Heilman E.R."/>
            <person name="Heiman D."/>
            <person name="Hepburn T."/>
            <person name="Howarth C."/>
            <person name="Jen D."/>
            <person name="Larson L."/>
            <person name="Mehta T."/>
            <person name="Neiman D."/>
            <person name="Pearson M."/>
            <person name="Roberts A."/>
            <person name="Saif S."/>
            <person name="Shea T."/>
            <person name="Shenoy N."/>
            <person name="Sisk P."/>
            <person name="Stolte C."/>
            <person name="Sykes S."/>
            <person name="Walk T."/>
            <person name="White J."/>
            <person name="Yandava C."/>
            <person name="Haas B."/>
            <person name="Nusbaum C."/>
            <person name="Birren B."/>
        </authorList>
    </citation>
    <scope>NUCLEOTIDE SEQUENCE</scope>
    <source>
        <strain evidence="2">ATCC 64411</strain>
    </source>
</reference>
<feature type="region of interest" description="Disordered" evidence="1">
    <location>
        <begin position="56"/>
        <end position="86"/>
    </location>
</feature>
<keyword evidence="4" id="KW-1185">Reference proteome</keyword>
<accession>A0A0C4DT71</accession>
<gene>
    <name evidence="2" type="ORF">MAPG_03130</name>
</gene>
<reference evidence="3" key="4">
    <citation type="journal article" date="2015" name="G3 (Bethesda)">
        <title>Genome sequences of three phytopathogenic species of the Magnaporthaceae family of fungi.</title>
        <authorList>
            <person name="Okagaki L.H."/>
            <person name="Nunes C.C."/>
            <person name="Sailsbery J."/>
            <person name="Clay B."/>
            <person name="Brown D."/>
            <person name="John T."/>
            <person name="Oh Y."/>
            <person name="Young N."/>
            <person name="Fitzgerald M."/>
            <person name="Haas B.J."/>
            <person name="Zeng Q."/>
            <person name="Young S."/>
            <person name="Adiconis X."/>
            <person name="Fan L."/>
            <person name="Levin J.Z."/>
            <person name="Mitchell T.K."/>
            <person name="Okubara P.A."/>
            <person name="Farman M.L."/>
            <person name="Kohn L.M."/>
            <person name="Birren B."/>
            <person name="Ma L.-J."/>
            <person name="Dean R.A."/>
        </authorList>
    </citation>
    <scope>NUCLEOTIDE SEQUENCE</scope>
    <source>
        <strain evidence="3">ATCC 64411 / 73-15</strain>
    </source>
</reference>
<dbReference type="EMBL" id="ADBL01000762">
    <property type="status" value="NOT_ANNOTATED_CDS"/>
    <property type="molecule type" value="Genomic_DNA"/>
</dbReference>
<protein>
    <submittedName>
        <fullName evidence="2 3">Uncharacterized protein</fullName>
    </submittedName>
</protein>
<dbReference type="EMBL" id="GL876967">
    <property type="protein sequence ID" value="KLU84085.1"/>
    <property type="molecule type" value="Genomic_DNA"/>
</dbReference>
<reference evidence="2" key="3">
    <citation type="submission" date="2011-03" db="EMBL/GenBank/DDBJ databases">
        <title>Annotation of Magnaporthe poae ATCC 64411.</title>
        <authorList>
            <person name="Ma L.-J."/>
            <person name="Dead R."/>
            <person name="Young S.K."/>
            <person name="Zeng Q."/>
            <person name="Gargeya S."/>
            <person name="Fitzgerald M."/>
            <person name="Haas B."/>
            <person name="Abouelleil A."/>
            <person name="Alvarado L."/>
            <person name="Arachchi H.M."/>
            <person name="Berlin A."/>
            <person name="Brown A."/>
            <person name="Chapman S.B."/>
            <person name="Chen Z."/>
            <person name="Dunbar C."/>
            <person name="Freedman E."/>
            <person name="Gearin G."/>
            <person name="Gellesch M."/>
            <person name="Goldberg J."/>
            <person name="Griggs A."/>
            <person name="Gujja S."/>
            <person name="Heiman D."/>
            <person name="Howarth C."/>
            <person name="Larson L."/>
            <person name="Lui A."/>
            <person name="MacDonald P.J.P."/>
            <person name="Mehta T."/>
            <person name="Montmayeur A."/>
            <person name="Murphy C."/>
            <person name="Neiman D."/>
            <person name="Pearson M."/>
            <person name="Priest M."/>
            <person name="Roberts A."/>
            <person name="Saif S."/>
            <person name="Shea T."/>
            <person name="Shenoy N."/>
            <person name="Sisk P."/>
            <person name="Stolte C."/>
            <person name="Sykes S."/>
            <person name="Yandava C."/>
            <person name="Wortman J."/>
            <person name="Nusbaum C."/>
            <person name="Birren B."/>
        </authorList>
    </citation>
    <scope>NUCLEOTIDE SEQUENCE</scope>
    <source>
        <strain evidence="2">ATCC 64411</strain>
    </source>
</reference>
<evidence type="ECO:0000313" key="2">
    <source>
        <dbReference type="EMBL" id="KLU84085.1"/>
    </source>
</evidence>
<name>A0A0C4DT71_MAGP6</name>
<evidence type="ECO:0000313" key="4">
    <source>
        <dbReference type="Proteomes" id="UP000011715"/>
    </source>
</evidence>
<sequence length="257" mass="28598">PNHRPSPQPTHPHPPGARNAEARTACSVLVLRGFFHCLSHDLARIVWRHLCRSPSAKEEEEEDEEKDEKRGKKKADTEKGHKKKSAVRLALDGGEAASWWWRTFVASTDSASAYLRRPGRCSTVAAALLQNCSPCVKNRPRKARTDKTTTSRLCAGQLLLLAPKLETRVARAERRGVRIEHPESTEYLQQSQSRIHIQKAPPTLLSCPSRSPKPGAARPTCTHTPLPFPRRDGVRRAAASFHPLARSLAARQTGEED</sequence>
<proteinExistence type="predicted"/>
<evidence type="ECO:0000313" key="3">
    <source>
        <dbReference type="EnsemblFungi" id="MAPG_03130T0"/>
    </source>
</evidence>
<dbReference type="AlphaFoldDB" id="A0A0C4DT71"/>
<dbReference type="EnsemblFungi" id="MAPG_03130T0">
    <property type="protein sequence ID" value="MAPG_03130T0"/>
    <property type="gene ID" value="MAPG_03130"/>
</dbReference>
<dbReference type="Proteomes" id="UP000011715">
    <property type="component" value="Unassembled WGS sequence"/>
</dbReference>